<evidence type="ECO:0000256" key="1">
    <source>
        <dbReference type="ARBA" id="ARBA00008857"/>
    </source>
</evidence>
<keyword evidence="4" id="KW-0233">DNA recombination</keyword>
<dbReference type="SUPFAM" id="SSF56349">
    <property type="entry name" value="DNA breaking-rejoining enzymes"/>
    <property type="match status" value="1"/>
</dbReference>
<name>A0A0F9KQN6_9ZZZZ</name>
<evidence type="ECO:0000259" key="8">
    <source>
        <dbReference type="PROSITE" id="PS51900"/>
    </source>
</evidence>
<dbReference type="GO" id="GO:0003677">
    <property type="term" value="F:DNA binding"/>
    <property type="evidence" value="ECO:0007669"/>
    <property type="project" value="UniProtKB-KW"/>
</dbReference>
<dbReference type="AlphaFoldDB" id="A0A0F9KQN6"/>
<protein>
    <recommendedName>
        <fullName evidence="10">Tyr recombinase domain-containing protein</fullName>
    </recommendedName>
</protein>
<keyword evidence="5" id="KW-1179">Viral genome integration</keyword>
<evidence type="ECO:0000259" key="7">
    <source>
        <dbReference type="PROSITE" id="PS51898"/>
    </source>
</evidence>
<keyword evidence="3" id="KW-0238">DNA-binding</keyword>
<keyword evidence="6" id="KW-1160">Virus entry into host cell</keyword>
<evidence type="ECO:0000256" key="5">
    <source>
        <dbReference type="ARBA" id="ARBA00023195"/>
    </source>
</evidence>
<dbReference type="EMBL" id="LAZR01012927">
    <property type="protein sequence ID" value="KKM24423.1"/>
    <property type="molecule type" value="Genomic_DNA"/>
</dbReference>
<reference evidence="9" key="1">
    <citation type="journal article" date="2015" name="Nature">
        <title>Complex archaea that bridge the gap between prokaryotes and eukaryotes.</title>
        <authorList>
            <person name="Spang A."/>
            <person name="Saw J.H."/>
            <person name="Jorgensen S.L."/>
            <person name="Zaremba-Niedzwiedzka K."/>
            <person name="Martijn J."/>
            <person name="Lind A.E."/>
            <person name="van Eijk R."/>
            <person name="Schleper C."/>
            <person name="Guy L."/>
            <person name="Ettema T.J."/>
        </authorList>
    </citation>
    <scope>NUCLEOTIDE SEQUENCE</scope>
</reference>
<dbReference type="GO" id="GO:0044826">
    <property type="term" value="P:viral genome integration into host DNA"/>
    <property type="evidence" value="ECO:0007669"/>
    <property type="project" value="UniProtKB-KW"/>
</dbReference>
<dbReference type="InterPro" id="IPR044068">
    <property type="entry name" value="CB"/>
</dbReference>
<evidence type="ECO:0000313" key="9">
    <source>
        <dbReference type="EMBL" id="KKM24423.1"/>
    </source>
</evidence>
<dbReference type="GO" id="GO:0075713">
    <property type="term" value="P:establishment of integrated proviral latency"/>
    <property type="evidence" value="ECO:0007669"/>
    <property type="project" value="UniProtKB-KW"/>
</dbReference>
<evidence type="ECO:0000256" key="2">
    <source>
        <dbReference type="ARBA" id="ARBA00022908"/>
    </source>
</evidence>
<proteinExistence type="inferred from homology"/>
<feature type="domain" description="Tyr recombinase" evidence="7">
    <location>
        <begin position="177"/>
        <end position="372"/>
    </location>
</feature>
<dbReference type="PANTHER" id="PTHR30629:SF2">
    <property type="entry name" value="PROPHAGE INTEGRASE INTS-RELATED"/>
    <property type="match status" value="1"/>
</dbReference>
<dbReference type="InterPro" id="IPR002104">
    <property type="entry name" value="Integrase_catalytic"/>
</dbReference>
<dbReference type="GO" id="GO:0015074">
    <property type="term" value="P:DNA integration"/>
    <property type="evidence" value="ECO:0007669"/>
    <property type="project" value="UniProtKB-KW"/>
</dbReference>
<keyword evidence="2" id="KW-0229">DNA integration</keyword>
<comment type="similarity">
    <text evidence="1">Belongs to the 'phage' integrase family.</text>
</comment>
<evidence type="ECO:0000256" key="6">
    <source>
        <dbReference type="ARBA" id="ARBA00023296"/>
    </source>
</evidence>
<dbReference type="CDD" id="cd00397">
    <property type="entry name" value="DNA_BRE_C"/>
    <property type="match status" value="1"/>
</dbReference>
<sequence length="389" mass="45712">MTNKRKRIARYGPHGARVSVFEEPDCYRVEWRDGHRRRKRFPRGKEGKRQATAFAKGLAYERDVLKVGGITVRELWLRYTSSPSYQRLRPRTQELYAQRWSRWEIHLRHNRMVQNVGPTDADDFIKALRKRGMVPNQISEHLKMARLVHGWALSRELTDHNRLAGYRFKLGTDEKREEPEEYRWEDFERIMAHFDPRNSRQWRPSAVLMLIGHQGVRSRAARHLQWKDVDLERGVIRWDPAFDKLGKDWTQPIRDGARAALFTAWYWREQQRETGPWVFYSSWGDKKQKGREIPGVYGAQALWKALRQAEVAAGVPSLPLRSVHGLRRMVAGQVLEETGDPVLAMQFIGDSDLRMVTKYLKRRDDRLRAAAELLDRKGPQDVTRGLVKV</sequence>
<dbReference type="InterPro" id="IPR050808">
    <property type="entry name" value="Phage_Integrase"/>
</dbReference>
<evidence type="ECO:0000256" key="3">
    <source>
        <dbReference type="ARBA" id="ARBA00023125"/>
    </source>
</evidence>
<organism evidence="9">
    <name type="scientific">marine sediment metagenome</name>
    <dbReference type="NCBI Taxonomy" id="412755"/>
    <lineage>
        <taxon>unclassified sequences</taxon>
        <taxon>metagenomes</taxon>
        <taxon>ecological metagenomes</taxon>
    </lineage>
</organism>
<dbReference type="Gene3D" id="1.10.443.10">
    <property type="entry name" value="Intergrase catalytic core"/>
    <property type="match status" value="1"/>
</dbReference>
<dbReference type="PROSITE" id="PS51898">
    <property type="entry name" value="TYR_RECOMBINASE"/>
    <property type="match status" value="1"/>
</dbReference>
<dbReference type="GO" id="GO:0006310">
    <property type="term" value="P:DNA recombination"/>
    <property type="evidence" value="ECO:0007669"/>
    <property type="project" value="UniProtKB-KW"/>
</dbReference>
<dbReference type="InterPro" id="IPR010998">
    <property type="entry name" value="Integrase_recombinase_N"/>
</dbReference>
<dbReference type="PANTHER" id="PTHR30629">
    <property type="entry name" value="PROPHAGE INTEGRASE"/>
    <property type="match status" value="1"/>
</dbReference>
<dbReference type="InterPro" id="IPR011010">
    <property type="entry name" value="DNA_brk_join_enz"/>
</dbReference>
<evidence type="ECO:0000256" key="4">
    <source>
        <dbReference type="ARBA" id="ARBA00023172"/>
    </source>
</evidence>
<dbReference type="Gene3D" id="1.10.150.130">
    <property type="match status" value="1"/>
</dbReference>
<comment type="caution">
    <text evidence="9">The sequence shown here is derived from an EMBL/GenBank/DDBJ whole genome shotgun (WGS) entry which is preliminary data.</text>
</comment>
<gene>
    <name evidence="9" type="ORF">LCGC14_1605240</name>
</gene>
<evidence type="ECO:0008006" key="10">
    <source>
        <dbReference type="Google" id="ProtNLM"/>
    </source>
</evidence>
<dbReference type="InterPro" id="IPR013762">
    <property type="entry name" value="Integrase-like_cat_sf"/>
</dbReference>
<feature type="domain" description="Core-binding (CB)" evidence="8">
    <location>
        <begin position="67"/>
        <end position="153"/>
    </location>
</feature>
<accession>A0A0F9KQN6</accession>
<dbReference type="GO" id="GO:0046718">
    <property type="term" value="P:symbiont entry into host cell"/>
    <property type="evidence" value="ECO:0007669"/>
    <property type="project" value="UniProtKB-KW"/>
</dbReference>
<dbReference type="Pfam" id="PF00589">
    <property type="entry name" value="Phage_integrase"/>
    <property type="match status" value="1"/>
</dbReference>
<dbReference type="PROSITE" id="PS51900">
    <property type="entry name" value="CB"/>
    <property type="match status" value="1"/>
</dbReference>